<organism evidence="1 2">
    <name type="scientific">Paludibacter propionicigenes (strain DSM 17365 / JCM 13257 / WB4)</name>
    <dbReference type="NCBI Taxonomy" id="694427"/>
    <lineage>
        <taxon>Bacteria</taxon>
        <taxon>Pseudomonadati</taxon>
        <taxon>Bacteroidota</taxon>
        <taxon>Bacteroidia</taxon>
        <taxon>Bacteroidales</taxon>
        <taxon>Paludibacteraceae</taxon>
        <taxon>Paludibacter</taxon>
    </lineage>
</organism>
<dbReference type="AlphaFoldDB" id="E4T0K9"/>
<sequence>MPTKSTIAAHTGQRVSGAMKRFMISLLTDAMAHPENLESGKKHLKAYCESERLNYRTVERDLDLFFGLLADYRNNNSVVLYHFLRLQAQFCYVDKATFDTLPLAAPNPDSLCEEHALSSYHTGADLLSSDNVGGMVGGHLIGL</sequence>
<reference key="1">
    <citation type="submission" date="2010-11" db="EMBL/GenBank/DDBJ databases">
        <title>The complete genome of Paludibacter propionicigenes DSM 17365.</title>
        <authorList>
            <consortium name="US DOE Joint Genome Institute (JGI-PGF)"/>
            <person name="Lucas S."/>
            <person name="Copeland A."/>
            <person name="Lapidus A."/>
            <person name="Bruce D."/>
            <person name="Goodwin L."/>
            <person name="Pitluck S."/>
            <person name="Kyrpides N."/>
            <person name="Mavromatis K."/>
            <person name="Ivanova N."/>
            <person name="Munk A.C."/>
            <person name="Brettin T."/>
            <person name="Detter J.C."/>
            <person name="Han C."/>
            <person name="Tapia R."/>
            <person name="Land M."/>
            <person name="Hauser L."/>
            <person name="Markowitz V."/>
            <person name="Cheng J.-F."/>
            <person name="Hugenholtz P."/>
            <person name="Woyke T."/>
            <person name="Wu D."/>
            <person name="Gronow S."/>
            <person name="Wellnitz S."/>
            <person name="Brambilla E."/>
            <person name="Klenk H.-P."/>
            <person name="Eisen J.A."/>
        </authorList>
    </citation>
    <scope>NUCLEOTIDE SEQUENCE</scope>
    <source>
        <strain>WB4</strain>
    </source>
</reference>
<evidence type="ECO:0000313" key="2">
    <source>
        <dbReference type="Proteomes" id="UP000008718"/>
    </source>
</evidence>
<reference evidence="1 2" key="2">
    <citation type="journal article" date="2011" name="Stand. Genomic Sci.">
        <title>Complete genome sequence of Paludibacter propionicigenes type strain (WB4).</title>
        <authorList>
            <person name="Gronow S."/>
            <person name="Munk C."/>
            <person name="Lapidus A."/>
            <person name="Nolan M."/>
            <person name="Lucas S."/>
            <person name="Hammon N."/>
            <person name="Deshpande S."/>
            <person name="Cheng J.F."/>
            <person name="Tapia R."/>
            <person name="Han C."/>
            <person name="Goodwin L."/>
            <person name="Pitluck S."/>
            <person name="Liolios K."/>
            <person name="Ivanova N."/>
            <person name="Mavromatis K."/>
            <person name="Mikhailova N."/>
            <person name="Pati A."/>
            <person name="Chen A."/>
            <person name="Palaniappan K."/>
            <person name="Land M."/>
            <person name="Hauser L."/>
            <person name="Chang Y.J."/>
            <person name="Jeffries C.D."/>
            <person name="Brambilla E."/>
            <person name="Rohde M."/>
            <person name="Goker M."/>
            <person name="Detter J.C."/>
            <person name="Woyke T."/>
            <person name="Bristow J."/>
            <person name="Eisen J.A."/>
            <person name="Markowitz V."/>
            <person name="Hugenholtz P."/>
            <person name="Kyrpides N.C."/>
            <person name="Klenk H.P."/>
        </authorList>
    </citation>
    <scope>NUCLEOTIDE SEQUENCE [LARGE SCALE GENOMIC DNA]</scope>
    <source>
        <strain evidence="2">DSM 17365 / JCM 13257 / WB4</strain>
    </source>
</reference>
<protein>
    <submittedName>
        <fullName evidence="1">Uncharacterized protein</fullName>
    </submittedName>
</protein>
<accession>E4T0K9</accession>
<keyword evidence="2" id="KW-1185">Reference proteome</keyword>
<dbReference type="RefSeq" id="WP_013446442.1">
    <property type="nucleotide sequence ID" value="NC_014734.1"/>
</dbReference>
<dbReference type="EMBL" id="CP002345">
    <property type="protein sequence ID" value="ADQ81073.1"/>
    <property type="molecule type" value="Genomic_DNA"/>
</dbReference>
<name>E4T0K9_PALPW</name>
<dbReference type="Proteomes" id="UP000008718">
    <property type="component" value="Chromosome"/>
</dbReference>
<dbReference type="KEGG" id="ppn:Palpr_2944"/>
<dbReference type="HOGENOM" id="CLU_1804326_0_0_10"/>
<dbReference type="STRING" id="694427.Palpr_2944"/>
<gene>
    <name evidence="1" type="ordered locus">Palpr_2944</name>
</gene>
<proteinExistence type="predicted"/>
<evidence type="ECO:0000313" key="1">
    <source>
        <dbReference type="EMBL" id="ADQ81073.1"/>
    </source>
</evidence>